<sequence>MEKFMQKINRATSRIKIVETKPTTVLCILDQDAFLAE</sequence>
<dbReference type="AlphaFoldDB" id="G2Y930"/>
<gene>
    <name evidence="1" type="ORF">BofuT4_uP029820.1</name>
</gene>
<reference evidence="2" key="1">
    <citation type="journal article" date="2011" name="PLoS Genet.">
        <title>Genomic analysis of the necrotrophic fungal pathogens Sclerotinia sclerotiorum and Botrytis cinerea.</title>
        <authorList>
            <person name="Amselem J."/>
            <person name="Cuomo C.A."/>
            <person name="van Kan J.A."/>
            <person name="Viaud M."/>
            <person name="Benito E.P."/>
            <person name="Couloux A."/>
            <person name="Coutinho P.M."/>
            <person name="de Vries R.P."/>
            <person name="Dyer P.S."/>
            <person name="Fillinger S."/>
            <person name="Fournier E."/>
            <person name="Gout L."/>
            <person name="Hahn M."/>
            <person name="Kohn L."/>
            <person name="Lapalu N."/>
            <person name="Plummer K.M."/>
            <person name="Pradier J.M."/>
            <person name="Quevillon E."/>
            <person name="Sharon A."/>
            <person name="Simon A."/>
            <person name="ten Have A."/>
            <person name="Tudzynski B."/>
            <person name="Tudzynski P."/>
            <person name="Wincker P."/>
            <person name="Andrew M."/>
            <person name="Anthouard V."/>
            <person name="Beever R.E."/>
            <person name="Beffa R."/>
            <person name="Benoit I."/>
            <person name="Bouzid O."/>
            <person name="Brault B."/>
            <person name="Chen Z."/>
            <person name="Choquer M."/>
            <person name="Collemare J."/>
            <person name="Cotton P."/>
            <person name="Danchin E.G."/>
            <person name="Da Silva C."/>
            <person name="Gautier A."/>
            <person name="Giraud C."/>
            <person name="Giraud T."/>
            <person name="Gonzalez C."/>
            <person name="Grossetete S."/>
            <person name="Guldener U."/>
            <person name="Henrissat B."/>
            <person name="Howlett B.J."/>
            <person name="Kodira C."/>
            <person name="Kretschmer M."/>
            <person name="Lappartient A."/>
            <person name="Leroch M."/>
            <person name="Levis C."/>
            <person name="Mauceli E."/>
            <person name="Neuveglise C."/>
            <person name="Oeser B."/>
            <person name="Pearson M."/>
            <person name="Poulain J."/>
            <person name="Poussereau N."/>
            <person name="Quesneville H."/>
            <person name="Rascle C."/>
            <person name="Schumacher J."/>
            <person name="Segurens B."/>
            <person name="Sexton A."/>
            <person name="Silva E."/>
            <person name="Sirven C."/>
            <person name="Soanes D.M."/>
            <person name="Talbot N.J."/>
            <person name="Templeton M."/>
            <person name="Yandava C."/>
            <person name="Yarden O."/>
            <person name="Zeng Q."/>
            <person name="Rollins J.A."/>
            <person name="Lebrun M.H."/>
            <person name="Dickman M."/>
        </authorList>
    </citation>
    <scope>NUCLEOTIDE SEQUENCE [LARGE SCALE GENOMIC DNA]</scope>
    <source>
        <strain evidence="2">T4</strain>
    </source>
</reference>
<proteinExistence type="predicted"/>
<protein>
    <submittedName>
        <fullName evidence="1">Uncharacterized protein</fullName>
    </submittedName>
</protein>
<name>G2Y930_BOTF4</name>
<evidence type="ECO:0000313" key="2">
    <source>
        <dbReference type="Proteomes" id="UP000008177"/>
    </source>
</evidence>
<organism evidence="1 2">
    <name type="scientific">Botryotinia fuckeliana (strain T4)</name>
    <name type="common">Noble rot fungus</name>
    <name type="synonym">Botrytis cinerea</name>
    <dbReference type="NCBI Taxonomy" id="999810"/>
    <lineage>
        <taxon>Eukaryota</taxon>
        <taxon>Fungi</taxon>
        <taxon>Dikarya</taxon>
        <taxon>Ascomycota</taxon>
        <taxon>Pezizomycotina</taxon>
        <taxon>Leotiomycetes</taxon>
        <taxon>Helotiales</taxon>
        <taxon>Sclerotiniaceae</taxon>
        <taxon>Botrytis</taxon>
    </lineage>
</organism>
<evidence type="ECO:0000313" key="1">
    <source>
        <dbReference type="EMBL" id="CCD49106.1"/>
    </source>
</evidence>
<dbReference type="HOGENOM" id="CLU_3350969_0_0_1"/>
<dbReference type="InParanoid" id="G2Y930"/>
<accession>G2Y930</accession>
<dbReference type="Proteomes" id="UP000008177">
    <property type="component" value="Unplaced contigs"/>
</dbReference>
<dbReference type="EMBL" id="FQ790300">
    <property type="protein sequence ID" value="CCD49106.1"/>
    <property type="molecule type" value="Genomic_DNA"/>
</dbReference>